<sequence>MAENQTVRFGIIGCAGIARKVARAIKLAPNSTLYAVASRSIEKAQKFAGNNGLSGTVKTYGSYDQLLDDPCVDAVYMPLPTSLHLHWAVLAAQKKKHLLLEKPTALDVGELDQILEACESNGVQFMDGIMWLHHPRTAKLKEFISESNHFGQINIIRSTSTKPATQDFRESNIRVKPDLDALGALGDLGWGHLLLHCIISLGTIRRNGCNDSLLFSFPHIHGLGYIGLQWFAALLRLHYSVPREICFV</sequence>
<dbReference type="EMBL" id="CAEKKB010000003">
    <property type="protein sequence ID" value="CAB4304245.1"/>
    <property type="molecule type" value="Genomic_DNA"/>
</dbReference>
<accession>A0A6J5WW02</accession>
<dbReference type="SUPFAM" id="SSF51735">
    <property type="entry name" value="NAD(P)-binding Rossmann-fold domains"/>
    <property type="match status" value="1"/>
</dbReference>
<organism evidence="2 3">
    <name type="scientific">Prunus armeniaca</name>
    <name type="common">Apricot</name>
    <name type="synonym">Armeniaca vulgaris</name>
    <dbReference type="NCBI Taxonomy" id="36596"/>
    <lineage>
        <taxon>Eukaryota</taxon>
        <taxon>Viridiplantae</taxon>
        <taxon>Streptophyta</taxon>
        <taxon>Embryophyta</taxon>
        <taxon>Tracheophyta</taxon>
        <taxon>Spermatophyta</taxon>
        <taxon>Magnoliopsida</taxon>
        <taxon>eudicotyledons</taxon>
        <taxon>Gunneridae</taxon>
        <taxon>Pentapetalae</taxon>
        <taxon>rosids</taxon>
        <taxon>fabids</taxon>
        <taxon>Rosales</taxon>
        <taxon>Rosaceae</taxon>
        <taxon>Amygdaloideae</taxon>
        <taxon>Amygdaleae</taxon>
        <taxon>Prunus</taxon>
    </lineage>
</organism>
<protein>
    <recommendedName>
        <fullName evidence="1">Gfo/Idh/MocA-like oxidoreductase N-terminal domain-containing protein</fullName>
    </recommendedName>
</protein>
<evidence type="ECO:0000313" key="2">
    <source>
        <dbReference type="EMBL" id="CAB4304245.1"/>
    </source>
</evidence>
<evidence type="ECO:0000313" key="3">
    <source>
        <dbReference type="Proteomes" id="UP000507245"/>
    </source>
</evidence>
<reference evidence="3" key="1">
    <citation type="journal article" date="2020" name="Genome Biol.">
        <title>Gamete binning: chromosome-level and haplotype-resolved genome assembly enabled by high-throughput single-cell sequencing of gamete genomes.</title>
        <authorList>
            <person name="Campoy J.A."/>
            <person name="Sun H."/>
            <person name="Goel M."/>
            <person name="Jiao W.-B."/>
            <person name="Folz-Donahue K."/>
            <person name="Wang N."/>
            <person name="Rubio M."/>
            <person name="Liu C."/>
            <person name="Kukat C."/>
            <person name="Ruiz D."/>
            <person name="Huettel B."/>
            <person name="Schneeberger K."/>
        </authorList>
    </citation>
    <scope>NUCLEOTIDE SEQUENCE [LARGE SCALE GENOMIC DNA]</scope>
    <source>
        <strain evidence="3">cv. Rojo Pasion</strain>
    </source>
</reference>
<dbReference type="AlphaFoldDB" id="A0A6J5WW02"/>
<proteinExistence type="predicted"/>
<dbReference type="PANTHER" id="PTHR46368">
    <property type="match status" value="1"/>
</dbReference>
<dbReference type="Pfam" id="PF01408">
    <property type="entry name" value="GFO_IDH_MocA"/>
    <property type="match status" value="1"/>
</dbReference>
<feature type="domain" description="Gfo/Idh/MocA-like oxidoreductase N-terminal" evidence="1">
    <location>
        <begin position="7"/>
        <end position="126"/>
    </location>
</feature>
<dbReference type="Gene3D" id="3.30.360.10">
    <property type="entry name" value="Dihydrodipicolinate Reductase, domain 2"/>
    <property type="match status" value="1"/>
</dbReference>
<dbReference type="InterPro" id="IPR036291">
    <property type="entry name" value="NAD(P)-bd_dom_sf"/>
</dbReference>
<dbReference type="Gene3D" id="3.40.50.720">
    <property type="entry name" value="NAD(P)-binding Rossmann-like Domain"/>
    <property type="match status" value="1"/>
</dbReference>
<dbReference type="Proteomes" id="UP000507245">
    <property type="component" value="Unassembled WGS sequence"/>
</dbReference>
<dbReference type="OrthoDB" id="2129491at2759"/>
<evidence type="ECO:0000259" key="1">
    <source>
        <dbReference type="Pfam" id="PF01408"/>
    </source>
</evidence>
<dbReference type="GO" id="GO:0000166">
    <property type="term" value="F:nucleotide binding"/>
    <property type="evidence" value="ECO:0007669"/>
    <property type="project" value="InterPro"/>
</dbReference>
<dbReference type="InterPro" id="IPR000683">
    <property type="entry name" value="Gfo/Idh/MocA-like_OxRdtase_N"/>
</dbReference>
<dbReference type="PANTHER" id="PTHR46368:SF5">
    <property type="entry name" value="NAD(P)-BINDING ROSSMANN-FOLD SUPERFAMILY PROTEIN"/>
    <property type="match status" value="1"/>
</dbReference>
<keyword evidence="3" id="KW-1185">Reference proteome</keyword>
<name>A0A6J5WW02_PRUAR</name>
<gene>
    <name evidence="2" type="ORF">ORAREDHAP_LOCUS21700</name>
</gene>